<evidence type="ECO:0000313" key="3">
    <source>
        <dbReference type="EMBL" id="RNA32792.1"/>
    </source>
</evidence>
<feature type="coiled-coil region" evidence="1">
    <location>
        <begin position="93"/>
        <end position="148"/>
    </location>
</feature>
<evidence type="ECO:0000259" key="2">
    <source>
        <dbReference type="PROSITE" id="PS50017"/>
    </source>
</evidence>
<dbReference type="PROSITE" id="PS50017">
    <property type="entry name" value="DEATH_DOMAIN"/>
    <property type="match status" value="1"/>
</dbReference>
<feature type="coiled-coil region" evidence="1">
    <location>
        <begin position="7"/>
        <end position="48"/>
    </location>
</feature>
<dbReference type="EMBL" id="REGN01001745">
    <property type="protein sequence ID" value="RNA32792.1"/>
    <property type="molecule type" value="Genomic_DNA"/>
</dbReference>
<dbReference type="GO" id="GO:0007165">
    <property type="term" value="P:signal transduction"/>
    <property type="evidence" value="ECO:0007669"/>
    <property type="project" value="InterPro"/>
</dbReference>
<dbReference type="OrthoDB" id="6285815at2759"/>
<dbReference type="InterPro" id="IPR011029">
    <property type="entry name" value="DEATH-like_dom_sf"/>
</dbReference>
<protein>
    <recommendedName>
        <fullName evidence="2">Death domain-containing protein</fullName>
    </recommendedName>
</protein>
<feature type="domain" description="Death" evidence="2">
    <location>
        <begin position="470"/>
        <end position="522"/>
    </location>
</feature>
<keyword evidence="1" id="KW-0175">Coiled coil</keyword>
<sequence>MSKAKSKSSNSNLNKELQKKVDELTQQLTSLKSEHDDLKNKYKVLCKKVVDNTDLSDYSFMDPNQIEPDQIDLNDLLHMVQKLALLASQINVEENTENHIESLEMRITELTSENSSFFKNRLKLQERLEFIRQERDVWKRNAETLKKMYAKLVKEKELNSHLKSYSSANRCTIGTYRANFDSKNPSERVYSAPVPKQFYDTVRGNNVSSIQLERIDQSITNQLSSIKQSTPTIDESKSFFGASFKSEEENWRLKSETSLKNCSPIPNQNLSESCVNFSYFEKPKISDSNMNDQYVPNYSLEPECHEPSTTTSTNHQIKKNVSFNKDIDVRIFRKNSKNLTKIVDSFMLPLTQSNAEHTQINNEQKDAQIVQENITTIKKNSDDSMSQIDQKNRHLFNQPSLKSDSFFSYVQKQSASQGSNYFSSNSKPTQLGRGSVCSSRKLPGETPVRDLEPTLKLIIIKELSIEKVDGNDWRMFALRVGMNENEIKEWIGLKLQYPMARVLSFWSSKPEATVRLLHRHLNAPCFNYGSLAKRIENFYDVI</sequence>
<accession>A0A3M7SAK7</accession>
<name>A0A3M7SAK7_BRAPC</name>
<dbReference type="Gene3D" id="1.10.533.10">
    <property type="entry name" value="Death Domain, Fas"/>
    <property type="match status" value="1"/>
</dbReference>
<dbReference type="AlphaFoldDB" id="A0A3M7SAK7"/>
<keyword evidence="4" id="KW-1185">Reference proteome</keyword>
<organism evidence="3 4">
    <name type="scientific">Brachionus plicatilis</name>
    <name type="common">Marine rotifer</name>
    <name type="synonym">Brachionus muelleri</name>
    <dbReference type="NCBI Taxonomy" id="10195"/>
    <lineage>
        <taxon>Eukaryota</taxon>
        <taxon>Metazoa</taxon>
        <taxon>Spiralia</taxon>
        <taxon>Gnathifera</taxon>
        <taxon>Rotifera</taxon>
        <taxon>Eurotatoria</taxon>
        <taxon>Monogononta</taxon>
        <taxon>Pseudotrocha</taxon>
        <taxon>Ploima</taxon>
        <taxon>Brachionidae</taxon>
        <taxon>Brachionus</taxon>
    </lineage>
</organism>
<gene>
    <name evidence="3" type="ORF">BpHYR1_027854</name>
</gene>
<evidence type="ECO:0000256" key="1">
    <source>
        <dbReference type="SAM" id="Coils"/>
    </source>
</evidence>
<evidence type="ECO:0000313" key="4">
    <source>
        <dbReference type="Proteomes" id="UP000276133"/>
    </source>
</evidence>
<reference evidence="3 4" key="1">
    <citation type="journal article" date="2018" name="Sci. Rep.">
        <title>Genomic signatures of local adaptation to the degree of environmental predictability in rotifers.</title>
        <authorList>
            <person name="Franch-Gras L."/>
            <person name="Hahn C."/>
            <person name="Garcia-Roger E.M."/>
            <person name="Carmona M.J."/>
            <person name="Serra M."/>
            <person name="Gomez A."/>
        </authorList>
    </citation>
    <scope>NUCLEOTIDE SEQUENCE [LARGE SCALE GENOMIC DNA]</scope>
    <source>
        <strain evidence="3">HYR1</strain>
    </source>
</reference>
<dbReference type="Proteomes" id="UP000276133">
    <property type="component" value="Unassembled WGS sequence"/>
</dbReference>
<comment type="caution">
    <text evidence="3">The sequence shown here is derived from an EMBL/GenBank/DDBJ whole genome shotgun (WGS) entry which is preliminary data.</text>
</comment>
<dbReference type="SUPFAM" id="SSF47986">
    <property type="entry name" value="DEATH domain"/>
    <property type="match status" value="1"/>
</dbReference>
<proteinExistence type="predicted"/>
<dbReference type="InterPro" id="IPR000488">
    <property type="entry name" value="Death_dom"/>
</dbReference>